<feature type="transmembrane region" description="Helical" evidence="1">
    <location>
        <begin position="114"/>
        <end position="146"/>
    </location>
</feature>
<dbReference type="RefSeq" id="WP_188442146.1">
    <property type="nucleotide sequence ID" value="NZ_BMFD01000005.1"/>
</dbReference>
<dbReference type="EMBL" id="BMFD01000005">
    <property type="protein sequence ID" value="GGC40454.1"/>
    <property type="molecule type" value="Genomic_DNA"/>
</dbReference>
<evidence type="ECO:0000313" key="3">
    <source>
        <dbReference type="EMBL" id="GGC40454.1"/>
    </source>
</evidence>
<keyword evidence="1" id="KW-0812">Transmembrane</keyword>
<name>A0ABQ1MH47_9BACT</name>
<evidence type="ECO:0000259" key="2">
    <source>
        <dbReference type="Pfam" id="PF14020"/>
    </source>
</evidence>
<reference evidence="4" key="1">
    <citation type="journal article" date="2019" name="Int. J. Syst. Evol. Microbiol.">
        <title>The Global Catalogue of Microorganisms (GCM) 10K type strain sequencing project: providing services to taxonomists for standard genome sequencing and annotation.</title>
        <authorList>
            <consortium name="The Broad Institute Genomics Platform"/>
            <consortium name="The Broad Institute Genome Sequencing Center for Infectious Disease"/>
            <person name="Wu L."/>
            <person name="Ma J."/>
        </authorList>
    </citation>
    <scope>NUCLEOTIDE SEQUENCE [LARGE SCALE GENOMIC DNA]</scope>
    <source>
        <strain evidence="4">CGMCC 1.12479</strain>
    </source>
</reference>
<keyword evidence="1" id="KW-1133">Transmembrane helix</keyword>
<evidence type="ECO:0000313" key="4">
    <source>
        <dbReference type="Proteomes" id="UP000635885"/>
    </source>
</evidence>
<dbReference type="InterPro" id="IPR025330">
    <property type="entry name" value="DUF4236"/>
</dbReference>
<feature type="domain" description="DUF4236" evidence="2">
    <location>
        <begin position="3"/>
        <end position="54"/>
    </location>
</feature>
<gene>
    <name evidence="3" type="ORF">GCM10010993_18970</name>
</gene>
<dbReference type="Pfam" id="PF14020">
    <property type="entry name" value="DUF4236"/>
    <property type="match status" value="1"/>
</dbReference>
<dbReference type="Proteomes" id="UP000635885">
    <property type="component" value="Unassembled WGS sequence"/>
</dbReference>
<evidence type="ECO:0000256" key="1">
    <source>
        <dbReference type="SAM" id="Phobius"/>
    </source>
</evidence>
<protein>
    <recommendedName>
        <fullName evidence="2">DUF4236 domain-containing protein</fullName>
    </recommendedName>
</protein>
<accession>A0ABQ1MH47</accession>
<keyword evidence="1" id="KW-0472">Membrane</keyword>
<proteinExistence type="predicted"/>
<sequence>MAFYLRKGFNFGPIRINLSKSGLGLSAGVTGARIGINSRGQSYVHGGRHGLYYRKNLGSINTSRGNSSNTNQGNWKLDDKEIFTDTGLTYLPQSIQKPEFILPTLTTKVGKATLFLGIALIIVALFTQAIEFKIGIGLLGAALILWNRRANQKVVQIEQSLEKLLALNPSEQNKNNWDLLTTGIPEKAKPTLALHCIQSWLESQIESGQITPINQIQSVLNLDKTKFKNLVILIYKDIVEEVLADHQLTEEEEKLISEIESKWEIAPPVIQEEKKLIAQFKRLREIQFEPLTPIVSEKSFNSDEELYFESEGRLLHLRVLDSWQQNKIRYKNMGYKLDIQGIIRLTDKSISIEEGRNTRTYPIRQVEDIYLSSENGVIEIFLQNRKSPLVITCPNLFKFAAILNKIIEA</sequence>
<organism evidence="3 4">
    <name type="scientific">Belliella aquatica</name>
    <dbReference type="NCBI Taxonomy" id="1323734"/>
    <lineage>
        <taxon>Bacteria</taxon>
        <taxon>Pseudomonadati</taxon>
        <taxon>Bacteroidota</taxon>
        <taxon>Cytophagia</taxon>
        <taxon>Cytophagales</taxon>
        <taxon>Cyclobacteriaceae</taxon>
        <taxon>Belliella</taxon>
    </lineage>
</organism>
<keyword evidence="4" id="KW-1185">Reference proteome</keyword>
<comment type="caution">
    <text evidence="3">The sequence shown here is derived from an EMBL/GenBank/DDBJ whole genome shotgun (WGS) entry which is preliminary data.</text>
</comment>